<feature type="transmembrane region" description="Helical" evidence="8">
    <location>
        <begin position="62"/>
        <end position="81"/>
    </location>
</feature>
<dbReference type="Pfam" id="PF13853">
    <property type="entry name" value="7tm_4"/>
    <property type="match status" value="1"/>
</dbReference>
<evidence type="ECO:0000256" key="5">
    <source>
        <dbReference type="ARBA" id="ARBA00022989"/>
    </source>
</evidence>
<feature type="domain" description="G-protein coupled receptors family 1 profile" evidence="9">
    <location>
        <begin position="1"/>
        <end position="79"/>
    </location>
</feature>
<keyword evidence="2" id="KW-1003">Cell membrane</keyword>
<evidence type="ECO:0000313" key="10">
    <source>
        <dbReference type="EMBL" id="NXC50318.1"/>
    </source>
</evidence>
<keyword evidence="4 8" id="KW-0812">Transmembrane</keyword>
<keyword evidence="7" id="KW-0807">Transducer</keyword>
<reference evidence="10" key="1">
    <citation type="submission" date="2019-09" db="EMBL/GenBank/DDBJ databases">
        <title>Bird 10,000 Genomes (B10K) Project - Family phase.</title>
        <authorList>
            <person name="Zhang G."/>
        </authorList>
    </citation>
    <scope>NUCLEOTIDE SEQUENCE</scope>
    <source>
        <strain evidence="10">B10K-DU-001-08</strain>
        <tissue evidence="10">Muscle</tissue>
    </source>
</reference>
<evidence type="ECO:0000313" key="11">
    <source>
        <dbReference type="Proteomes" id="UP000613066"/>
    </source>
</evidence>
<evidence type="ECO:0000256" key="6">
    <source>
        <dbReference type="ARBA" id="ARBA00023136"/>
    </source>
</evidence>
<proteinExistence type="predicted"/>
<dbReference type="GO" id="GO:0007186">
    <property type="term" value="P:G protein-coupled receptor signaling pathway"/>
    <property type="evidence" value="ECO:0007669"/>
    <property type="project" value="InterPro"/>
</dbReference>
<gene>
    <name evidence="10" type="primary">Olfr498</name>
    <name evidence="10" type="ORF">PENPIL_R14796</name>
</gene>
<keyword evidence="6 8" id="KW-0472">Membrane</keyword>
<feature type="non-terminal residue" evidence="10">
    <location>
        <position position="87"/>
    </location>
</feature>
<dbReference type="Gene3D" id="1.20.1070.10">
    <property type="entry name" value="Rhodopsin 7-helix transmembrane proteins"/>
    <property type="match status" value="1"/>
</dbReference>
<feature type="non-terminal residue" evidence="10">
    <location>
        <position position="1"/>
    </location>
</feature>
<name>A0A851PA37_9GALL</name>
<evidence type="ECO:0000256" key="4">
    <source>
        <dbReference type="ARBA" id="ARBA00022692"/>
    </source>
</evidence>
<dbReference type="Proteomes" id="UP000613066">
    <property type="component" value="Unassembled WGS sequence"/>
</dbReference>
<dbReference type="PRINTS" id="PR00245">
    <property type="entry name" value="OLFACTORYR"/>
</dbReference>
<evidence type="ECO:0000256" key="2">
    <source>
        <dbReference type="ARBA" id="ARBA00022475"/>
    </source>
</evidence>
<dbReference type="InterPro" id="IPR017452">
    <property type="entry name" value="GPCR_Rhodpsn_7TM"/>
</dbReference>
<dbReference type="PANTHER" id="PTHR26453">
    <property type="entry name" value="OLFACTORY RECEPTOR"/>
    <property type="match status" value="1"/>
</dbReference>
<dbReference type="AlphaFoldDB" id="A0A851PA37"/>
<dbReference type="OrthoDB" id="9975554at2759"/>
<organism evidence="10 11">
    <name type="scientific">Penelope pileata</name>
    <dbReference type="NCBI Taxonomy" id="1118817"/>
    <lineage>
        <taxon>Eukaryota</taxon>
        <taxon>Metazoa</taxon>
        <taxon>Chordata</taxon>
        <taxon>Craniata</taxon>
        <taxon>Vertebrata</taxon>
        <taxon>Euteleostomi</taxon>
        <taxon>Archelosauria</taxon>
        <taxon>Archosauria</taxon>
        <taxon>Dinosauria</taxon>
        <taxon>Saurischia</taxon>
        <taxon>Theropoda</taxon>
        <taxon>Coelurosauria</taxon>
        <taxon>Aves</taxon>
        <taxon>Neognathae</taxon>
        <taxon>Galloanserae</taxon>
        <taxon>Galliformes</taxon>
        <taxon>Cracidae</taxon>
        <taxon>Penelope</taxon>
    </lineage>
</organism>
<protein>
    <submittedName>
        <fullName evidence="10">OL498 protein</fullName>
    </submittedName>
</protein>
<evidence type="ECO:0000256" key="1">
    <source>
        <dbReference type="ARBA" id="ARBA00004651"/>
    </source>
</evidence>
<dbReference type="PROSITE" id="PS50262">
    <property type="entry name" value="G_PROTEIN_RECEP_F1_2"/>
    <property type="match status" value="1"/>
</dbReference>
<keyword evidence="3" id="KW-0716">Sensory transduction</keyword>
<dbReference type="GO" id="GO:0004984">
    <property type="term" value="F:olfactory receptor activity"/>
    <property type="evidence" value="ECO:0007669"/>
    <property type="project" value="InterPro"/>
</dbReference>
<comment type="subcellular location">
    <subcellularLocation>
        <location evidence="1">Cell membrane</location>
        <topology evidence="1">Multi-pass membrane protein</topology>
    </subcellularLocation>
</comment>
<dbReference type="GO" id="GO:0005886">
    <property type="term" value="C:plasma membrane"/>
    <property type="evidence" value="ECO:0007669"/>
    <property type="project" value="UniProtKB-SubCell"/>
</dbReference>
<feature type="transmembrane region" description="Helical" evidence="8">
    <location>
        <begin position="26"/>
        <end position="50"/>
    </location>
</feature>
<keyword evidence="5 8" id="KW-1133">Transmembrane helix</keyword>
<comment type="caution">
    <text evidence="10">The sequence shown here is derived from an EMBL/GenBank/DDBJ whole genome shotgun (WGS) entry which is preliminary data.</text>
</comment>
<evidence type="ECO:0000259" key="9">
    <source>
        <dbReference type="PROSITE" id="PS50262"/>
    </source>
</evidence>
<accession>A0A851PA37</accession>
<dbReference type="EMBL" id="WBMW01005964">
    <property type="protein sequence ID" value="NXC50318.1"/>
    <property type="molecule type" value="Genomic_DNA"/>
</dbReference>
<sequence length="87" mass="9471">LVILVSYACILHTVLRMPSAGSRLKAFSTCASHLAAVTTFYIPGLLSYVLPGKDSSPGENKLLAIFYTAVTPMLNPLVYSLRNREVK</sequence>
<evidence type="ECO:0000256" key="3">
    <source>
        <dbReference type="ARBA" id="ARBA00022606"/>
    </source>
</evidence>
<evidence type="ECO:0000256" key="7">
    <source>
        <dbReference type="ARBA" id="ARBA00023224"/>
    </source>
</evidence>
<keyword evidence="11" id="KW-1185">Reference proteome</keyword>
<evidence type="ECO:0000256" key="8">
    <source>
        <dbReference type="SAM" id="Phobius"/>
    </source>
</evidence>
<dbReference type="SUPFAM" id="SSF81321">
    <property type="entry name" value="Family A G protein-coupled receptor-like"/>
    <property type="match status" value="1"/>
</dbReference>
<dbReference type="InterPro" id="IPR000725">
    <property type="entry name" value="Olfact_rcpt"/>
</dbReference>